<dbReference type="InterPro" id="IPR000719">
    <property type="entry name" value="Prot_kinase_dom"/>
</dbReference>
<dbReference type="PANTHER" id="PTHR43289:SF6">
    <property type="entry name" value="SERINE_THREONINE-PROTEIN KINASE NEKL-3"/>
    <property type="match status" value="1"/>
</dbReference>
<evidence type="ECO:0000313" key="12">
    <source>
        <dbReference type="EMBL" id="OBK13631.1"/>
    </source>
</evidence>
<dbReference type="PROSITE" id="PS00108">
    <property type="entry name" value="PROTEIN_KINASE_ST"/>
    <property type="match status" value="1"/>
</dbReference>
<comment type="caution">
    <text evidence="12">The sequence shown here is derived from an EMBL/GenBank/DDBJ whole genome shotgun (WGS) entry which is preliminary data.</text>
</comment>
<evidence type="ECO:0000256" key="7">
    <source>
        <dbReference type="ARBA" id="ARBA00047899"/>
    </source>
</evidence>
<dbReference type="Gene3D" id="3.30.200.20">
    <property type="entry name" value="Phosphorylase Kinase, domain 1"/>
    <property type="match status" value="1"/>
</dbReference>
<feature type="domain" description="Protein kinase" evidence="11">
    <location>
        <begin position="12"/>
        <end position="275"/>
    </location>
</feature>
<organism evidence="12 13">
    <name type="scientific">Mycobacterium asiaticum</name>
    <dbReference type="NCBI Taxonomy" id="1790"/>
    <lineage>
        <taxon>Bacteria</taxon>
        <taxon>Bacillati</taxon>
        <taxon>Actinomycetota</taxon>
        <taxon>Actinomycetes</taxon>
        <taxon>Mycobacteriales</taxon>
        <taxon>Mycobacteriaceae</taxon>
        <taxon>Mycobacterium</taxon>
    </lineage>
</organism>
<dbReference type="GO" id="GO:0005524">
    <property type="term" value="F:ATP binding"/>
    <property type="evidence" value="ECO:0007669"/>
    <property type="project" value="UniProtKB-KW"/>
</dbReference>
<gene>
    <name evidence="12" type="ORF">A5636_01315</name>
</gene>
<protein>
    <recommendedName>
        <fullName evidence="1">non-specific serine/threonine protein kinase</fullName>
        <ecNumber evidence="1">2.7.11.1</ecNumber>
    </recommendedName>
</protein>
<dbReference type="InterPro" id="IPR011009">
    <property type="entry name" value="Kinase-like_dom_sf"/>
</dbReference>
<dbReference type="RefSeq" id="WP_065159815.1">
    <property type="nucleotide sequence ID" value="NZ_LZLQ01000111.1"/>
</dbReference>
<evidence type="ECO:0000256" key="1">
    <source>
        <dbReference type="ARBA" id="ARBA00012513"/>
    </source>
</evidence>
<evidence type="ECO:0000256" key="3">
    <source>
        <dbReference type="ARBA" id="ARBA00022679"/>
    </source>
</evidence>
<evidence type="ECO:0000256" key="10">
    <source>
        <dbReference type="SAM" id="Phobius"/>
    </source>
</evidence>
<keyword evidence="6" id="KW-0067">ATP-binding</keyword>
<keyword evidence="5" id="KW-0418">Kinase</keyword>
<keyword evidence="10" id="KW-0472">Membrane</keyword>
<keyword evidence="10" id="KW-1133">Transmembrane helix</keyword>
<accession>A0A1A3MVS0</accession>
<dbReference type="SMART" id="SM00220">
    <property type="entry name" value="S_TKc"/>
    <property type="match status" value="1"/>
</dbReference>
<reference evidence="12 13" key="1">
    <citation type="submission" date="2016-06" db="EMBL/GenBank/DDBJ databases">
        <authorList>
            <person name="Kjaerup R.B."/>
            <person name="Dalgaard T.S."/>
            <person name="Juul-Madsen H.R."/>
        </authorList>
    </citation>
    <scope>NUCLEOTIDE SEQUENCE [LARGE SCALE GENOMIC DNA]</scope>
    <source>
        <strain evidence="12 13">1245139.5</strain>
    </source>
</reference>
<evidence type="ECO:0000313" key="13">
    <source>
        <dbReference type="Proteomes" id="UP000093629"/>
    </source>
</evidence>
<dbReference type="PANTHER" id="PTHR43289">
    <property type="entry name" value="MITOGEN-ACTIVATED PROTEIN KINASE KINASE KINASE 20-RELATED"/>
    <property type="match status" value="1"/>
</dbReference>
<dbReference type="SUPFAM" id="SSF56112">
    <property type="entry name" value="Protein kinase-like (PK-like)"/>
    <property type="match status" value="1"/>
</dbReference>
<evidence type="ECO:0000256" key="6">
    <source>
        <dbReference type="ARBA" id="ARBA00022840"/>
    </source>
</evidence>
<feature type="compositionally biased region" description="Pro residues" evidence="9">
    <location>
        <begin position="393"/>
        <end position="421"/>
    </location>
</feature>
<dbReference type="EC" id="2.7.11.1" evidence="1"/>
<dbReference type="Gene3D" id="1.10.510.10">
    <property type="entry name" value="Transferase(Phosphotransferase) domain 1"/>
    <property type="match status" value="1"/>
</dbReference>
<dbReference type="PROSITE" id="PS50011">
    <property type="entry name" value="PROTEIN_KINASE_DOM"/>
    <property type="match status" value="1"/>
</dbReference>
<dbReference type="Pfam" id="PF00069">
    <property type="entry name" value="Pkinase"/>
    <property type="match status" value="1"/>
</dbReference>
<dbReference type="CDD" id="cd14014">
    <property type="entry name" value="STKc_PknB_like"/>
    <property type="match status" value="1"/>
</dbReference>
<name>A0A1A3MVS0_MYCAS</name>
<dbReference type="AlphaFoldDB" id="A0A1A3MVS0"/>
<evidence type="ECO:0000256" key="5">
    <source>
        <dbReference type="ARBA" id="ARBA00022777"/>
    </source>
</evidence>
<dbReference type="GO" id="GO:0004674">
    <property type="term" value="F:protein serine/threonine kinase activity"/>
    <property type="evidence" value="ECO:0007669"/>
    <property type="project" value="UniProtKB-KW"/>
</dbReference>
<keyword evidence="10" id="KW-0812">Transmembrane</keyword>
<keyword evidence="3" id="KW-0808">Transferase</keyword>
<dbReference type="Proteomes" id="UP000093629">
    <property type="component" value="Unassembled WGS sequence"/>
</dbReference>
<dbReference type="OrthoDB" id="9762169at2"/>
<dbReference type="EMBL" id="LZLQ01000111">
    <property type="protein sequence ID" value="OBK13631.1"/>
    <property type="molecule type" value="Genomic_DNA"/>
</dbReference>
<comment type="catalytic activity">
    <reaction evidence="7">
        <text>L-threonyl-[protein] + ATP = O-phospho-L-threonyl-[protein] + ADP + H(+)</text>
        <dbReference type="Rhea" id="RHEA:46608"/>
        <dbReference type="Rhea" id="RHEA-COMP:11060"/>
        <dbReference type="Rhea" id="RHEA-COMP:11605"/>
        <dbReference type="ChEBI" id="CHEBI:15378"/>
        <dbReference type="ChEBI" id="CHEBI:30013"/>
        <dbReference type="ChEBI" id="CHEBI:30616"/>
        <dbReference type="ChEBI" id="CHEBI:61977"/>
        <dbReference type="ChEBI" id="CHEBI:456216"/>
        <dbReference type="EC" id="2.7.11.1"/>
    </reaction>
</comment>
<evidence type="ECO:0000256" key="2">
    <source>
        <dbReference type="ARBA" id="ARBA00022527"/>
    </source>
</evidence>
<evidence type="ECO:0000256" key="9">
    <source>
        <dbReference type="SAM" id="MobiDB-lite"/>
    </source>
</evidence>
<dbReference type="InterPro" id="IPR008271">
    <property type="entry name" value="Ser/Thr_kinase_AS"/>
</dbReference>
<feature type="transmembrane region" description="Helical" evidence="10">
    <location>
        <begin position="429"/>
        <end position="449"/>
    </location>
</feature>
<dbReference type="GO" id="GO:0080090">
    <property type="term" value="P:regulation of primary metabolic process"/>
    <property type="evidence" value="ECO:0007669"/>
    <property type="project" value="UniProtKB-ARBA"/>
</dbReference>
<sequence>MPLNNGEVFAGYVIQRLLGTGGMSEVYLAQHPRLPRQDALKILSLASAEDDEFRARFIREAELAATLWHPHIVGVLDRGEFNGRLWISMEYVEGADAGRLVRERHPHGMPEQDVFDIVAAVADALDFGHDRRLLHRDVKPENILVTAADGHRRRVLLTDFGIARKIDDVSNLTEANVAVGTISYVAPEQLLGKPLTGSADQYALAATTFFLLTGAPPFQDSNRAVVLTHHLNSPPPRVSERRPNLAHLDAVLTRALGKDPAQRYPTCADFARALTQQGPAQSPRATERPATQRLERVLIHGTARGVQRGALDTGQPVGTLTFQLVPYDELDNRPAHVPVQMQTDLVTGQLEDGDEVEVSGFWDGDTLDADKVVNLSLGARPKQRRAPANAETPPAPAPASAPAPSPAPAPAPAPAPSPAPAPKSRKSRVAVILAVLGVIAVTVAAVLYFTKGTDNTTRPGPIVKPVSATVFSPDGAADNPQDAKLAIDGSPGTGWSTVTYRDAEPFPKFIQGMGLLLHLPQPTALSVVTLEVSSTGTEVQIRSSSTDNPAKLSDTVELAPTASLQPGKNRIAVKDRTETSNVLVWISKLGTTNGESRTKISDITLQAAG</sequence>
<proteinExistence type="predicted"/>
<evidence type="ECO:0000259" key="11">
    <source>
        <dbReference type="PROSITE" id="PS50011"/>
    </source>
</evidence>
<keyword evidence="4" id="KW-0547">Nucleotide-binding</keyword>
<dbReference type="FunFam" id="3.30.200.20:FF:000035">
    <property type="entry name" value="Serine/threonine protein kinase Stk1"/>
    <property type="match status" value="1"/>
</dbReference>
<feature type="region of interest" description="Disordered" evidence="9">
    <location>
        <begin position="378"/>
        <end position="423"/>
    </location>
</feature>
<keyword evidence="2" id="KW-0723">Serine/threonine-protein kinase</keyword>
<evidence type="ECO:0000256" key="4">
    <source>
        <dbReference type="ARBA" id="ARBA00022741"/>
    </source>
</evidence>
<comment type="catalytic activity">
    <reaction evidence="8">
        <text>L-seryl-[protein] + ATP = O-phospho-L-seryl-[protein] + ADP + H(+)</text>
        <dbReference type="Rhea" id="RHEA:17989"/>
        <dbReference type="Rhea" id="RHEA-COMP:9863"/>
        <dbReference type="Rhea" id="RHEA-COMP:11604"/>
        <dbReference type="ChEBI" id="CHEBI:15378"/>
        <dbReference type="ChEBI" id="CHEBI:29999"/>
        <dbReference type="ChEBI" id="CHEBI:30616"/>
        <dbReference type="ChEBI" id="CHEBI:83421"/>
        <dbReference type="ChEBI" id="CHEBI:456216"/>
        <dbReference type="EC" id="2.7.11.1"/>
    </reaction>
</comment>
<keyword evidence="13" id="KW-1185">Reference proteome</keyword>
<evidence type="ECO:0000256" key="8">
    <source>
        <dbReference type="ARBA" id="ARBA00048679"/>
    </source>
</evidence>